<dbReference type="AlphaFoldDB" id="A0A4Z1PFT9"/>
<keyword evidence="1" id="KW-1133">Transmembrane helix</keyword>
<reference evidence="2 3" key="1">
    <citation type="submission" date="2019-04" db="EMBL/GenBank/DDBJ databases">
        <title>High contiguity whole genome sequence and gene annotation resource for two Venturia nashicola isolates.</title>
        <authorList>
            <person name="Prokchorchik M."/>
            <person name="Won K."/>
            <person name="Lee Y."/>
            <person name="Choi E.D."/>
            <person name="Segonzac C."/>
            <person name="Sohn K.H."/>
        </authorList>
    </citation>
    <scope>NUCLEOTIDE SEQUENCE [LARGE SCALE GENOMIC DNA]</scope>
    <source>
        <strain evidence="2 3">PRI2</strain>
    </source>
</reference>
<keyword evidence="1" id="KW-0472">Membrane</keyword>
<feature type="transmembrane region" description="Helical" evidence="1">
    <location>
        <begin position="30"/>
        <end position="51"/>
    </location>
</feature>
<comment type="caution">
    <text evidence="2">The sequence shown here is derived from an EMBL/GenBank/DDBJ whole genome shotgun (WGS) entry which is preliminary data.</text>
</comment>
<evidence type="ECO:0000313" key="2">
    <source>
        <dbReference type="EMBL" id="TID27813.1"/>
    </source>
</evidence>
<organism evidence="2 3">
    <name type="scientific">Venturia nashicola</name>
    <dbReference type="NCBI Taxonomy" id="86259"/>
    <lineage>
        <taxon>Eukaryota</taxon>
        <taxon>Fungi</taxon>
        <taxon>Dikarya</taxon>
        <taxon>Ascomycota</taxon>
        <taxon>Pezizomycotina</taxon>
        <taxon>Dothideomycetes</taxon>
        <taxon>Pleosporomycetidae</taxon>
        <taxon>Venturiales</taxon>
        <taxon>Venturiaceae</taxon>
        <taxon>Venturia</taxon>
    </lineage>
</organism>
<name>A0A4Z1PFT9_9PEZI</name>
<dbReference type="OrthoDB" id="5402816at2759"/>
<accession>A0A4Z1PFT9</accession>
<protein>
    <submittedName>
        <fullName evidence="2">Uncharacterized protein</fullName>
    </submittedName>
</protein>
<dbReference type="Proteomes" id="UP000298493">
    <property type="component" value="Unassembled WGS sequence"/>
</dbReference>
<dbReference type="STRING" id="86259.A0A4Z1PFT9"/>
<proteinExistence type="predicted"/>
<sequence>MVAFETSSLIARGAHQLLKRKKNFAQKNPGIILVFCIVGSIFFLIVGILLMKKIAARKHANEHKAASKV</sequence>
<keyword evidence="1" id="KW-0812">Transmembrane</keyword>
<evidence type="ECO:0000313" key="3">
    <source>
        <dbReference type="Proteomes" id="UP000298493"/>
    </source>
</evidence>
<keyword evidence="3" id="KW-1185">Reference proteome</keyword>
<gene>
    <name evidence="2" type="ORF">E6O75_ATG00580</name>
</gene>
<evidence type="ECO:0000256" key="1">
    <source>
        <dbReference type="SAM" id="Phobius"/>
    </source>
</evidence>
<dbReference type="EMBL" id="SNSC02000001">
    <property type="protein sequence ID" value="TID27813.1"/>
    <property type="molecule type" value="Genomic_DNA"/>
</dbReference>